<evidence type="ECO:0000256" key="2">
    <source>
        <dbReference type="ARBA" id="ARBA00012759"/>
    </source>
</evidence>
<keyword evidence="4" id="KW-0833">Ubl conjugation pathway</keyword>
<keyword evidence="5" id="KW-0378">Hydrolase</keyword>
<dbReference type="InterPro" id="IPR027417">
    <property type="entry name" value="P-loop_NTPase"/>
</dbReference>
<dbReference type="Proteomes" id="UP000298493">
    <property type="component" value="Unassembled WGS sequence"/>
</dbReference>
<feature type="domain" description="DUF3638" evidence="8">
    <location>
        <begin position="2064"/>
        <end position="2285"/>
    </location>
</feature>
<dbReference type="STRING" id="86259.A0A4Z1NRG2"/>
<dbReference type="EC" id="3.4.19.12" evidence="2"/>
<accession>A0A4Z1NRG2</accession>
<evidence type="ECO:0000313" key="12">
    <source>
        <dbReference type="Proteomes" id="UP000298493"/>
    </source>
</evidence>
<evidence type="ECO:0000256" key="1">
    <source>
        <dbReference type="ARBA" id="ARBA00000707"/>
    </source>
</evidence>
<dbReference type="PANTHER" id="PTHR13367">
    <property type="entry name" value="UBIQUITIN THIOESTERASE"/>
    <property type="match status" value="1"/>
</dbReference>
<evidence type="ECO:0000313" key="11">
    <source>
        <dbReference type="EMBL" id="TID15667.1"/>
    </source>
</evidence>
<feature type="domain" description="DUF6606" evidence="10">
    <location>
        <begin position="9"/>
        <end position="283"/>
    </location>
</feature>
<feature type="region of interest" description="Disordered" evidence="7">
    <location>
        <begin position="3252"/>
        <end position="3272"/>
    </location>
</feature>
<organism evidence="11 12">
    <name type="scientific">Venturia nashicola</name>
    <dbReference type="NCBI Taxonomy" id="86259"/>
    <lineage>
        <taxon>Eukaryota</taxon>
        <taxon>Fungi</taxon>
        <taxon>Dikarya</taxon>
        <taxon>Ascomycota</taxon>
        <taxon>Pezizomycotina</taxon>
        <taxon>Dothideomycetes</taxon>
        <taxon>Pleosporomycetidae</taxon>
        <taxon>Venturiales</taxon>
        <taxon>Venturiaceae</taxon>
        <taxon>Venturia</taxon>
    </lineage>
</organism>
<reference evidence="11 12" key="1">
    <citation type="submission" date="2019-04" db="EMBL/GenBank/DDBJ databases">
        <title>High contiguity whole genome sequence and gene annotation resource for two Venturia nashicola isolates.</title>
        <authorList>
            <person name="Prokchorchik M."/>
            <person name="Won K."/>
            <person name="Lee Y."/>
            <person name="Choi E.D."/>
            <person name="Segonzac C."/>
            <person name="Sohn K.H."/>
        </authorList>
    </citation>
    <scope>NUCLEOTIDE SEQUENCE [LARGE SCALE GENOMIC DNA]</scope>
    <source>
        <strain evidence="11 12">PRI2</strain>
    </source>
</reference>
<dbReference type="InterPro" id="IPR022105">
    <property type="entry name" value="DUF3645"/>
</dbReference>
<dbReference type="GO" id="GO:0004843">
    <property type="term" value="F:cysteine-type deubiquitinase activity"/>
    <property type="evidence" value="ECO:0007669"/>
    <property type="project" value="UniProtKB-EC"/>
</dbReference>
<gene>
    <name evidence="11" type="ORF">E6O75_ATG07995</name>
</gene>
<feature type="compositionally biased region" description="Basic and acidic residues" evidence="7">
    <location>
        <begin position="3123"/>
        <end position="3132"/>
    </location>
</feature>
<sequence>MASSMLDALYNHLVFPYRLPGVQDSKLAHVESALLERLHSTAVQLLAQVPEPFRSSYAALQTSLQACRSIHINRRLDRRMLSEELLNLQPDCILILHITEQNSGLLIWRKSGDDGEHVIFEAFEAAPRSEDVLSADGALQWDFPGSAVAVPMETYLDANFHMNLARHLEQASREQIHRFKPFTRKAGQDIVEERQTADPGLITNCFVTILEALGRHAPEVPQIRKRVHDDVCWNDGARLPFRRLPLWLVLRVGLRRMFYILFGDEAGRAHYKFFMAVVLSDLLSDILRHSNYDHHKLAVLNAKLARKLSKFEEDKAKAPTSLRETYDAFFNLSSPHLLLQLEDSSSRVHGPWNEFKRANHRFIPRLPRKIYGNMLHGQNPFYLTLPASWRYLQGIPTGGAHTLRGVWAFRTAQNKNSEPEVNKADAFTSFVSKYRLLADRESNLSQGLGLVPATKDDCADQCVEISHQIEGYIDYSQIAYGNNPEQMSISILLLMELWKEMDQCALRAFPLLQKFSPGFPLHLLNVLLLPNQNDMYRLQRIQDYLFTRHEQCGNVSATIFDDPSPGCFAALYYDRSPKLQQIHASIESEYIREREEKLAEQERVKAEYDSLLEEIAGLDCTTLKSDCWPFDVFHNERKCEKCLKDKQARCKRIEPLEHPLSRDLHEAKAAIFELDPPHGFSNYRDASWSILSRVARAASPGEVKPTIFLREYSQLRAFATSKQEFRFCLASRTKITSHTHRNTAHVCGDLRSFFVNCGLQLHYYDNHQAFRNWVSTTKIEPSFAHHCKLVLSGSSPLSNLITKPDSEVVRGMSSNQVLASEPDCPANLNVHEFLAFQSLFGPAHCRWEYIIAQLGSSTLNFSSETISSVIQHLATEVGIVNEEDPSHHLRAAHSIFEDYSFCLQLINQIEARLSSLTLNWREVHCMDMIITLLLRIHSLSPPAIATQAIELIEDVRSTLLGWSENLTQEIRAAANDQVVQDCSKYLFQAALLGRRTFSTFVDIFDILEGQDGDMTANTLLSFISFSIALQNSLPTNPETISTRLKNALVEDTKLVHSLRTMLRASLQNHPECLSQALNTVWPMPSRECSDVSFPPHDDWVKMQIRSNPFAETQTVSFHLTDGHLLVNNQTLGRLSDTYRKSPIICELFGDAHLQVFTSDLPGMTHVLTMNQNGYSVHVGTRNGATIVRAFKGSTLLELVPREEFCSGFGSDLPLNLINECFHWFNVVTRVVEIRKKHKVWFEARNNWFLNFTTRIAERNKGSRLIDPHSELSKKVARIFEGFENPGHITVYQPPNGHLMVELRRLELVFRVGNNYLLESPSLKFQIDENQDAGCIYGLRSSLVVRDKTNSSNRAVLVPTLVTEGVTSSKRGIHPTVWFEPSGSYVKYQIDKVLGRLTGAMDPSIQYQLALMHAVTSFIIPDDLTGQTGSEQSLKILRSAQCQPHIPLPSNALVALNTIAQLSPSREFYPPDLQSMQKATFKTGLSLAIQRDEFRLLVENLYQISDSLVVFHVTTAQQTKLANPHLTGPESQLTRRAIIRRAKFERPNAFSEKIPPTKEYRYKSRHVLSSSSERCGIFEIVNLIRRWPSKLAVPQDLASMLEQCEQLGGFQRLFDPTFSINTCVNARFGLEFGSVVEYCKKQREEDKYNLVFSFALFRLGRIDVKALKTWLAFAFLEDLKSLDVLNWRSFTHFRQNQTPTINLLVSILNQAAHPVGSHEIATLSRPALNAMMAKREDRIKSDSTELAKFFMAQWPSEKLLAVHFVGSTMLDVAKALRLVEGEWLRLYQNFQLAAYVVQVQEVLNNHFCQDPPIDLPIRQLPETLAVRLSSGHLIIDLTRDLVGKPGPDIPTIRKEATLAPRPNGAQVLQASSPIAIHGKPTSAPKMGNFQHEPQKRLTAAAKSFDPRQREISELDQIIEKIAASDSAVRKAYAQSLKVSLEAYSNAGQKEVVGRATATASEISGILSEARSAVDQKYSDLCMAFEAEEPRAQWLKAARLWPCTSTYCILETLRSISGCSFGAGMKEALVDFGTALGQLQRVLRMEDALQKTTLTKVAAEQKNKGHGNWRPVDHPDWLLFELDANLLLRDQQVTVARATIQPESGSNALLQLNCGEGKTSCILPIIAAFLADGDNLVRIIVPKSLIPQTSSLLLSHIGGLVGRPLRNLPFSRKTDPSLDTINRYIGIHKSIRKAQGVMVCAPGHILSFQLCGIQRLSDLRQEEASAMIRGQEWLDSHARSVIDESDDVLSVRTALVYPSGSLSLVDGGSQRWQTAEEVLTLVRNWLPYLQERFPHSVEVISRSSGGFPFIFFLKTEVENELISGITTQIYSGRTNIMPVRDFTNLQRKAIKIFISQSMVPQQIVDEVRGLFSNRPELRKRVMLLRGLLVHRILLHTLKKRWYVEYGIDTRRDPIAVPFTSRGVASEQSEYGHPDSAILFTILATYYTGLTVSQVRENLEAIAKHDNPGRAYEQMIQSSSNLIDALRDYDAINTDDPYQVSEIHRAIAFDTTAVDFYLNTYVFPRHAKQFSTRLQASGWDLPTTSITNPKARLTTGFSGTNDTRDSLPLGISQQDLPSLVHTSAEVLSYFLQPRNRRYEVLRDINGRRLPEIGMLRKLNQLSIRVLIDTGATILEMSNSEVARNWLDIDTEADAAVYFDSQNRAIVLFRQGKSEQLAATPFAEDLTDLIVYIDHSHSRGIDMKLPANARAAVTLGVSLQKDALVQGAMRCRQLSTTQSVTFFAPPEVHNSILDLNKLGTRVSVDSAHVVHWLLESTCQSLESLFPLFYSMGEDYCRRTNAQIAHPTLLNDPEEQKAYLKIVRQTEKKTLEDFYEPNAKSKAGSSRPNYTPAIAAFMKNLNQRRKAYQDNCNAVHGSALVEVEQEREVQVEVNVQQVRNLQRPPRFPPMRYGGLNKDIIAFVETGFLRARSDAYEQAFEAMQRSKIGKKFGISKQATQSPIFTTTEFSRTVLVQYDRPCDSYIRPVQFLLYSTLSETALLVCPEEAERLIHICRRMEDPRVHLVNYVPPVTKRMLANFGNLDFHSTPPIPAGFKAPTWLTVQLGLIAGRLYFEWHEYQELRHFLGLTDDDLIDGIDSTEIDDDSSSEEGLAVTEDDEVEEGDAELSEPTKKVERSSGKRIVSDGSRSSTGKEKIYKFTAKPRAFLLEWTAMRRKQQDIAHSPVGFVAHGKALEETHSFFTKHSDSETVQKMAMVGSGEEVKEEEEDLDDDEYMYADLDVEGEEYEEYEDANEYLEEEATISEKDGSEDEEKRHVLS</sequence>
<keyword evidence="6" id="KW-0788">Thiol protease</keyword>
<dbReference type="SUPFAM" id="SSF52540">
    <property type="entry name" value="P-loop containing nucleoside triphosphate hydrolases"/>
    <property type="match status" value="1"/>
</dbReference>
<dbReference type="PANTHER" id="PTHR13367:SF32">
    <property type="entry name" value="DUF6606 DOMAIN-CONTAINING PROTEIN"/>
    <property type="match status" value="1"/>
</dbReference>
<evidence type="ECO:0000256" key="3">
    <source>
        <dbReference type="ARBA" id="ARBA00022670"/>
    </source>
</evidence>
<comment type="catalytic activity">
    <reaction evidence="1">
        <text>Thiol-dependent hydrolysis of ester, thioester, amide, peptide and isopeptide bonds formed by the C-terminal Gly of ubiquitin (a 76-residue protein attached to proteins as an intracellular targeting signal).</text>
        <dbReference type="EC" id="3.4.19.12"/>
    </reaction>
</comment>
<dbReference type="InterPro" id="IPR051346">
    <property type="entry name" value="OTU_Deubiquitinase"/>
</dbReference>
<evidence type="ECO:0000259" key="8">
    <source>
        <dbReference type="Pfam" id="PF12340"/>
    </source>
</evidence>
<evidence type="ECO:0000256" key="5">
    <source>
        <dbReference type="ARBA" id="ARBA00022801"/>
    </source>
</evidence>
<evidence type="ECO:0000259" key="10">
    <source>
        <dbReference type="Pfam" id="PF20255"/>
    </source>
</evidence>
<feature type="compositionally biased region" description="Acidic residues" evidence="7">
    <location>
        <begin position="3109"/>
        <end position="3121"/>
    </location>
</feature>
<proteinExistence type="predicted"/>
<feature type="domain" description="DUF3645" evidence="9">
    <location>
        <begin position="2406"/>
        <end position="2438"/>
    </location>
</feature>
<dbReference type="InterPro" id="IPR046541">
    <property type="entry name" value="DUF6606"/>
</dbReference>
<protein>
    <recommendedName>
        <fullName evidence="2">ubiquitinyl hydrolase 1</fullName>
        <ecNumber evidence="2">3.4.19.12</ecNumber>
    </recommendedName>
</protein>
<dbReference type="Pfam" id="PF20255">
    <property type="entry name" value="DUF6606"/>
    <property type="match status" value="1"/>
</dbReference>
<evidence type="ECO:0000256" key="4">
    <source>
        <dbReference type="ARBA" id="ARBA00022786"/>
    </source>
</evidence>
<evidence type="ECO:0000259" key="9">
    <source>
        <dbReference type="Pfam" id="PF12359"/>
    </source>
</evidence>
<dbReference type="InterPro" id="IPR022099">
    <property type="entry name" value="DUF3638"/>
</dbReference>
<keyword evidence="3" id="KW-0645">Protease</keyword>
<feature type="compositionally biased region" description="Acidic residues" evidence="7">
    <location>
        <begin position="3091"/>
        <end position="3102"/>
    </location>
</feature>
<dbReference type="EMBL" id="SNSC02000020">
    <property type="protein sequence ID" value="TID15667.1"/>
    <property type="molecule type" value="Genomic_DNA"/>
</dbReference>
<evidence type="ECO:0000256" key="7">
    <source>
        <dbReference type="SAM" id="MobiDB-lite"/>
    </source>
</evidence>
<keyword evidence="12" id="KW-1185">Reference proteome</keyword>
<dbReference type="Pfam" id="PF12340">
    <property type="entry name" value="DUF3638"/>
    <property type="match status" value="1"/>
</dbReference>
<dbReference type="Pfam" id="PF12359">
    <property type="entry name" value="DUF3645"/>
    <property type="match status" value="1"/>
</dbReference>
<feature type="region of interest" description="Disordered" evidence="7">
    <location>
        <begin position="3091"/>
        <end position="3143"/>
    </location>
</feature>
<evidence type="ECO:0000256" key="6">
    <source>
        <dbReference type="ARBA" id="ARBA00022807"/>
    </source>
</evidence>
<comment type="caution">
    <text evidence="11">The sequence shown here is derived from an EMBL/GenBank/DDBJ whole genome shotgun (WGS) entry which is preliminary data.</text>
</comment>
<name>A0A4Z1NRG2_9PEZI</name>
<feature type="compositionally biased region" description="Basic and acidic residues" evidence="7">
    <location>
        <begin position="3256"/>
        <end position="3272"/>
    </location>
</feature>
<dbReference type="GO" id="GO:0006508">
    <property type="term" value="P:proteolysis"/>
    <property type="evidence" value="ECO:0007669"/>
    <property type="project" value="UniProtKB-KW"/>
</dbReference>